<keyword evidence="1" id="KW-0723">Serine/threonine-protein kinase</keyword>
<sequence length="341" mass="37466">MVGLSSSSMKPSAQKTVTLAAENSAGGRRRAHGSLILSGYYTDLVERGRVWELGARERVSSPPSIPYCLQLKSHFTFPGKGSAGQHLCFVTNALGGDIQSLFAKDGMLSFPLAKRIILHLLGGIAHAHSCGVVHTYLKHDSIFFDTTVSTEDIDKLFASDPSLRHPLENSHDGLVNAAVSHLLPIPTLREAMQRDFVLDDFGSAQFIYTCSHKEISPLSLRPPDIIIGGSWDEKVDIWTFGCLIFKLNTGGALFNFMLYQIICYTVEGFGTLAGKFFDSTCNLKAHPLDYPFDISIKRLKVIEEADVLPIAALMRLCLRLDPAQRASAAELLSDPWFHGVE</sequence>
<proteinExistence type="predicted"/>
<dbReference type="GO" id="GO:0043484">
    <property type="term" value="P:regulation of RNA splicing"/>
    <property type="evidence" value="ECO:0007669"/>
    <property type="project" value="TreeGrafter"/>
</dbReference>
<name>A0AA39NS43_9AGAR</name>
<dbReference type="InterPro" id="IPR011009">
    <property type="entry name" value="Kinase-like_dom_sf"/>
</dbReference>
<feature type="domain" description="Protein kinase" evidence="7">
    <location>
        <begin position="1"/>
        <end position="337"/>
    </location>
</feature>
<dbReference type="GO" id="GO:0005634">
    <property type="term" value="C:nucleus"/>
    <property type="evidence" value="ECO:0007669"/>
    <property type="project" value="TreeGrafter"/>
</dbReference>
<dbReference type="Gene3D" id="3.30.200.20">
    <property type="entry name" value="Phosphorylase Kinase, domain 1"/>
    <property type="match status" value="1"/>
</dbReference>
<dbReference type="Pfam" id="PF00069">
    <property type="entry name" value="Pkinase"/>
    <property type="match status" value="1"/>
</dbReference>
<dbReference type="EMBL" id="JAUEPR010000058">
    <property type="protein sequence ID" value="KAK0470806.1"/>
    <property type="molecule type" value="Genomic_DNA"/>
</dbReference>
<evidence type="ECO:0000313" key="8">
    <source>
        <dbReference type="EMBL" id="KAK0470806.1"/>
    </source>
</evidence>
<dbReference type="AlphaFoldDB" id="A0AA39NS43"/>
<dbReference type="Proteomes" id="UP001175227">
    <property type="component" value="Unassembled WGS sequence"/>
</dbReference>
<protein>
    <submittedName>
        <fullName evidence="8">Kinase-like protein</fullName>
    </submittedName>
</protein>
<feature type="compositionally biased region" description="Polar residues" evidence="6">
    <location>
        <begin position="1"/>
        <end position="17"/>
    </location>
</feature>
<gene>
    <name evidence="8" type="ORF">IW261DRAFT_1672256</name>
</gene>
<keyword evidence="5" id="KW-0067">ATP-binding</keyword>
<evidence type="ECO:0000256" key="5">
    <source>
        <dbReference type="ARBA" id="ARBA00022840"/>
    </source>
</evidence>
<evidence type="ECO:0000256" key="2">
    <source>
        <dbReference type="ARBA" id="ARBA00022679"/>
    </source>
</evidence>
<evidence type="ECO:0000259" key="7">
    <source>
        <dbReference type="PROSITE" id="PS50011"/>
    </source>
</evidence>
<dbReference type="InterPro" id="IPR051175">
    <property type="entry name" value="CLK_kinases"/>
</dbReference>
<keyword evidence="9" id="KW-1185">Reference proteome</keyword>
<evidence type="ECO:0000256" key="1">
    <source>
        <dbReference type="ARBA" id="ARBA00022527"/>
    </source>
</evidence>
<dbReference type="PANTHER" id="PTHR45646">
    <property type="entry name" value="SERINE/THREONINE-PROTEIN KINASE DOA-RELATED"/>
    <property type="match status" value="1"/>
</dbReference>
<dbReference type="InterPro" id="IPR000719">
    <property type="entry name" value="Prot_kinase_dom"/>
</dbReference>
<dbReference type="GO" id="GO:0005524">
    <property type="term" value="F:ATP binding"/>
    <property type="evidence" value="ECO:0007669"/>
    <property type="project" value="UniProtKB-KW"/>
</dbReference>
<keyword evidence="3" id="KW-0547">Nucleotide-binding</keyword>
<evidence type="ECO:0000256" key="6">
    <source>
        <dbReference type="SAM" id="MobiDB-lite"/>
    </source>
</evidence>
<evidence type="ECO:0000256" key="4">
    <source>
        <dbReference type="ARBA" id="ARBA00022777"/>
    </source>
</evidence>
<feature type="region of interest" description="Disordered" evidence="6">
    <location>
        <begin position="1"/>
        <end position="24"/>
    </location>
</feature>
<evidence type="ECO:0000313" key="9">
    <source>
        <dbReference type="Proteomes" id="UP001175227"/>
    </source>
</evidence>
<reference evidence="8" key="1">
    <citation type="submission" date="2023-06" db="EMBL/GenBank/DDBJ databases">
        <authorList>
            <consortium name="Lawrence Berkeley National Laboratory"/>
            <person name="Ahrendt S."/>
            <person name="Sahu N."/>
            <person name="Indic B."/>
            <person name="Wong-Bajracharya J."/>
            <person name="Merenyi Z."/>
            <person name="Ke H.-M."/>
            <person name="Monk M."/>
            <person name="Kocsube S."/>
            <person name="Drula E."/>
            <person name="Lipzen A."/>
            <person name="Balint B."/>
            <person name="Henrissat B."/>
            <person name="Andreopoulos B."/>
            <person name="Martin F.M."/>
            <person name="Harder C.B."/>
            <person name="Rigling D."/>
            <person name="Ford K.L."/>
            <person name="Foster G.D."/>
            <person name="Pangilinan J."/>
            <person name="Papanicolaou A."/>
            <person name="Barry K."/>
            <person name="LaButti K."/>
            <person name="Viragh M."/>
            <person name="Koriabine M."/>
            <person name="Yan M."/>
            <person name="Riley R."/>
            <person name="Champramary S."/>
            <person name="Plett K.L."/>
            <person name="Tsai I.J."/>
            <person name="Slot J."/>
            <person name="Sipos G."/>
            <person name="Plett J."/>
            <person name="Nagy L.G."/>
            <person name="Grigoriev I.V."/>
        </authorList>
    </citation>
    <scope>NUCLEOTIDE SEQUENCE</scope>
    <source>
        <strain evidence="8">ICMP 16352</strain>
    </source>
</reference>
<dbReference type="GO" id="GO:0004674">
    <property type="term" value="F:protein serine/threonine kinase activity"/>
    <property type="evidence" value="ECO:0007669"/>
    <property type="project" value="UniProtKB-KW"/>
</dbReference>
<comment type="caution">
    <text evidence="8">The sequence shown here is derived from an EMBL/GenBank/DDBJ whole genome shotgun (WGS) entry which is preliminary data.</text>
</comment>
<organism evidence="8 9">
    <name type="scientific">Armillaria novae-zelandiae</name>
    <dbReference type="NCBI Taxonomy" id="153914"/>
    <lineage>
        <taxon>Eukaryota</taxon>
        <taxon>Fungi</taxon>
        <taxon>Dikarya</taxon>
        <taxon>Basidiomycota</taxon>
        <taxon>Agaricomycotina</taxon>
        <taxon>Agaricomycetes</taxon>
        <taxon>Agaricomycetidae</taxon>
        <taxon>Agaricales</taxon>
        <taxon>Marasmiineae</taxon>
        <taxon>Physalacriaceae</taxon>
        <taxon>Armillaria</taxon>
    </lineage>
</organism>
<dbReference type="PANTHER" id="PTHR45646:SF11">
    <property type="entry name" value="SERINE_THREONINE-PROTEIN KINASE DOA"/>
    <property type="match status" value="1"/>
</dbReference>
<dbReference type="PROSITE" id="PS50011">
    <property type="entry name" value="PROTEIN_KINASE_DOM"/>
    <property type="match status" value="1"/>
</dbReference>
<dbReference type="SUPFAM" id="SSF56112">
    <property type="entry name" value="Protein kinase-like (PK-like)"/>
    <property type="match status" value="1"/>
</dbReference>
<keyword evidence="4 8" id="KW-0418">Kinase</keyword>
<dbReference type="SMART" id="SM00220">
    <property type="entry name" value="S_TKc"/>
    <property type="match status" value="1"/>
</dbReference>
<keyword evidence="2" id="KW-0808">Transferase</keyword>
<dbReference type="Gene3D" id="1.10.510.10">
    <property type="entry name" value="Transferase(Phosphotransferase) domain 1"/>
    <property type="match status" value="1"/>
</dbReference>
<accession>A0AA39NS43</accession>
<evidence type="ECO:0000256" key="3">
    <source>
        <dbReference type="ARBA" id="ARBA00022741"/>
    </source>
</evidence>